<proteinExistence type="inferred from homology"/>
<name>A0A0R3LTB6_9BRAD</name>
<dbReference type="InterPro" id="IPR014748">
    <property type="entry name" value="Enoyl-CoA_hydra_C"/>
</dbReference>
<reference evidence="2 3" key="1">
    <citation type="submission" date="2014-03" db="EMBL/GenBank/DDBJ databases">
        <title>Bradyrhizobium valentinum sp. nov., isolated from effective nodules of Lupinus mariae-josephae, a lupine endemic of basic-lime soils in Eastern Spain.</title>
        <authorList>
            <person name="Duran D."/>
            <person name="Rey L."/>
            <person name="Navarro A."/>
            <person name="Busquets A."/>
            <person name="Imperial J."/>
            <person name="Ruiz-Argueso T."/>
        </authorList>
    </citation>
    <scope>NUCLEOTIDE SEQUENCE [LARGE SCALE GENOMIC DNA]</scope>
    <source>
        <strain evidence="2 3">PAC68</strain>
    </source>
</reference>
<dbReference type="OrthoDB" id="9781757at2"/>
<evidence type="ECO:0000313" key="2">
    <source>
        <dbReference type="EMBL" id="KRR11210.1"/>
    </source>
</evidence>
<dbReference type="STRING" id="280332.CQ12_04945"/>
<dbReference type="Gene3D" id="1.10.12.10">
    <property type="entry name" value="Lyase 2-enoyl-coa Hydratase, Chain A, domain 2"/>
    <property type="match status" value="1"/>
</dbReference>
<dbReference type="PANTHER" id="PTHR43459:SF1">
    <property type="entry name" value="EG:BACN32G11.4 PROTEIN"/>
    <property type="match status" value="1"/>
</dbReference>
<dbReference type="InterPro" id="IPR001753">
    <property type="entry name" value="Enoyl-CoA_hydra/iso"/>
</dbReference>
<dbReference type="GO" id="GO:0003824">
    <property type="term" value="F:catalytic activity"/>
    <property type="evidence" value="ECO:0007669"/>
    <property type="project" value="UniProtKB-ARBA"/>
</dbReference>
<evidence type="ECO:0000313" key="3">
    <source>
        <dbReference type="Proteomes" id="UP000050863"/>
    </source>
</evidence>
<keyword evidence="3" id="KW-1185">Reference proteome</keyword>
<dbReference type="InterPro" id="IPR029045">
    <property type="entry name" value="ClpP/crotonase-like_dom_sf"/>
</dbReference>
<gene>
    <name evidence="2" type="ORF">CQ12_04945</name>
</gene>
<dbReference type="PANTHER" id="PTHR43459">
    <property type="entry name" value="ENOYL-COA HYDRATASE"/>
    <property type="match status" value="1"/>
</dbReference>
<comment type="similarity">
    <text evidence="1">Belongs to the enoyl-CoA hydratase/isomerase family.</text>
</comment>
<dbReference type="Gene3D" id="3.90.226.10">
    <property type="entry name" value="2-enoyl-CoA Hydratase, Chain A, domain 1"/>
    <property type="match status" value="1"/>
</dbReference>
<dbReference type="EMBL" id="LLXZ01000049">
    <property type="protein sequence ID" value="KRR11210.1"/>
    <property type="molecule type" value="Genomic_DNA"/>
</dbReference>
<comment type="caution">
    <text evidence="2">The sequence shown here is derived from an EMBL/GenBank/DDBJ whole genome shotgun (WGS) entry which is preliminary data.</text>
</comment>
<dbReference type="Proteomes" id="UP000050863">
    <property type="component" value="Unassembled WGS sequence"/>
</dbReference>
<dbReference type="AlphaFoldDB" id="A0A0R3LTB6"/>
<evidence type="ECO:0008006" key="4">
    <source>
        <dbReference type="Google" id="ProtNLM"/>
    </source>
</evidence>
<protein>
    <recommendedName>
        <fullName evidence="4">Enoyl-CoA hydratase</fullName>
    </recommendedName>
</protein>
<organism evidence="2 3">
    <name type="scientific">Bradyrhizobium jicamae</name>
    <dbReference type="NCBI Taxonomy" id="280332"/>
    <lineage>
        <taxon>Bacteria</taxon>
        <taxon>Pseudomonadati</taxon>
        <taxon>Pseudomonadota</taxon>
        <taxon>Alphaproteobacteria</taxon>
        <taxon>Hyphomicrobiales</taxon>
        <taxon>Nitrobacteraceae</taxon>
        <taxon>Bradyrhizobium</taxon>
    </lineage>
</organism>
<dbReference type="RefSeq" id="WP_057834708.1">
    <property type="nucleotide sequence ID" value="NZ_LLXZ01000049.1"/>
</dbReference>
<accession>A0A0R3LTB6</accession>
<dbReference type="Pfam" id="PF00378">
    <property type="entry name" value="ECH_1"/>
    <property type="match status" value="1"/>
</dbReference>
<sequence>MDLAMSTKSFDCTIDAGLAHIVLNQPDRGNPIDGEFCREFSLCVAELSERADVRSVLLSARGRLFSVGGDLTSLVKQGDALPRTIKAWTADLHAAIARMVRMRAPVVAAVHGNVAGGSVSLMAAADLVVTAESARISSAFSKIGFSPDSGSTTTVTRRIGVARARRFFLLAETLDASTALSLGLVDIVVPDGDVQREAERIARELAAGPTEAYGAIKRLFSQTLDRSLESQLEEEAQTLAAIARTADAREGVKSFVEKRKPVFTGR</sequence>
<dbReference type="CDD" id="cd06558">
    <property type="entry name" value="crotonase-like"/>
    <property type="match status" value="1"/>
</dbReference>
<dbReference type="SUPFAM" id="SSF52096">
    <property type="entry name" value="ClpP/crotonase"/>
    <property type="match status" value="1"/>
</dbReference>
<evidence type="ECO:0000256" key="1">
    <source>
        <dbReference type="ARBA" id="ARBA00005254"/>
    </source>
</evidence>